<name>M3YDC2_MUSPF</name>
<dbReference type="EMBL" id="AEYP01064907">
    <property type="status" value="NOT_ANNOTATED_CDS"/>
    <property type="molecule type" value="Genomic_DNA"/>
</dbReference>
<accession>M3YDC2</accession>
<protein>
    <submittedName>
        <fullName evidence="2">Uncharacterized protein</fullName>
    </submittedName>
</protein>
<feature type="compositionally biased region" description="Basic and acidic residues" evidence="1">
    <location>
        <begin position="111"/>
        <end position="126"/>
    </location>
</feature>
<feature type="region of interest" description="Disordered" evidence="1">
    <location>
        <begin position="1"/>
        <end position="126"/>
    </location>
</feature>
<dbReference type="InParanoid" id="M3YDC2"/>
<dbReference type="EMBL" id="AEYP01064906">
    <property type="status" value="NOT_ANNOTATED_CDS"/>
    <property type="molecule type" value="Genomic_DNA"/>
</dbReference>
<dbReference type="EMBL" id="AEYP01064910">
    <property type="status" value="NOT_ANNOTATED_CDS"/>
    <property type="molecule type" value="Genomic_DNA"/>
</dbReference>
<evidence type="ECO:0000256" key="1">
    <source>
        <dbReference type="SAM" id="MobiDB-lite"/>
    </source>
</evidence>
<proteinExistence type="predicted"/>
<dbReference type="Ensembl" id="ENSMPUT00000009483.1">
    <property type="protein sequence ID" value="ENSMPUP00000009329.1"/>
    <property type="gene ID" value="ENSMPUG00000009404.1"/>
</dbReference>
<reference evidence="2" key="1">
    <citation type="submission" date="2024-06" db="UniProtKB">
        <authorList>
            <consortium name="Ensembl"/>
        </authorList>
    </citation>
    <scope>IDENTIFICATION</scope>
</reference>
<dbReference type="HOGENOM" id="CLU_1980931_0_0_1"/>
<feature type="compositionally biased region" description="Low complexity" evidence="1">
    <location>
        <begin position="29"/>
        <end position="38"/>
    </location>
</feature>
<evidence type="ECO:0000313" key="2">
    <source>
        <dbReference type="Ensembl" id="ENSMPUP00000009329.1"/>
    </source>
</evidence>
<sequence length="126" mass="12427">MSGGSWGPAAPPSKLPWLGGRRGARLRAARGSCPPAASGAGGESSGRRCPRGCARGTPTPAAPSRTGEAAAGSPEGAGGCGALRRAQLSPGSSPGLRTRRPSGPTGALSRGAEKTKEEENPHFSEA</sequence>
<dbReference type="EMBL" id="AEYP01064908">
    <property type="status" value="NOT_ANNOTATED_CDS"/>
    <property type="molecule type" value="Genomic_DNA"/>
</dbReference>
<dbReference type="AlphaFoldDB" id="M3YDC2"/>
<dbReference type="EMBL" id="AEYP01064909">
    <property type="status" value="NOT_ANNOTATED_CDS"/>
    <property type="molecule type" value="Genomic_DNA"/>
</dbReference>
<organism evidence="2">
    <name type="scientific">Mustela putorius furo</name>
    <name type="common">European domestic ferret</name>
    <name type="synonym">Mustela furo</name>
    <dbReference type="NCBI Taxonomy" id="9669"/>
    <lineage>
        <taxon>Eukaryota</taxon>
        <taxon>Metazoa</taxon>
        <taxon>Chordata</taxon>
        <taxon>Craniata</taxon>
        <taxon>Vertebrata</taxon>
        <taxon>Euteleostomi</taxon>
        <taxon>Mammalia</taxon>
        <taxon>Eutheria</taxon>
        <taxon>Laurasiatheria</taxon>
        <taxon>Carnivora</taxon>
        <taxon>Caniformia</taxon>
        <taxon>Musteloidea</taxon>
        <taxon>Mustelidae</taxon>
        <taxon>Mustelinae</taxon>
        <taxon>Mustela</taxon>
    </lineage>
</organism>